<evidence type="ECO:0000313" key="8">
    <source>
        <dbReference type="Proteomes" id="UP001220324"/>
    </source>
</evidence>
<evidence type="ECO:0000256" key="3">
    <source>
        <dbReference type="ARBA" id="ARBA00022824"/>
    </source>
</evidence>
<keyword evidence="8" id="KW-1185">Reference proteome</keyword>
<feature type="transmembrane region" description="Helical" evidence="6">
    <location>
        <begin position="72"/>
        <end position="92"/>
    </location>
</feature>
<evidence type="ECO:0000256" key="5">
    <source>
        <dbReference type="ARBA" id="ARBA00023136"/>
    </source>
</evidence>
<evidence type="ECO:0000313" key="7">
    <source>
        <dbReference type="EMBL" id="KAJ5525146.1"/>
    </source>
</evidence>
<name>A0AAD6CKG4_9EURO</name>
<organism evidence="7 8">
    <name type="scientific">Penicillium frequentans</name>
    <dbReference type="NCBI Taxonomy" id="3151616"/>
    <lineage>
        <taxon>Eukaryota</taxon>
        <taxon>Fungi</taxon>
        <taxon>Dikarya</taxon>
        <taxon>Ascomycota</taxon>
        <taxon>Pezizomycotina</taxon>
        <taxon>Eurotiomycetes</taxon>
        <taxon>Eurotiomycetidae</taxon>
        <taxon>Eurotiales</taxon>
        <taxon>Aspergillaceae</taxon>
        <taxon>Penicillium</taxon>
    </lineage>
</organism>
<evidence type="ECO:0000256" key="4">
    <source>
        <dbReference type="ARBA" id="ARBA00022989"/>
    </source>
</evidence>
<keyword evidence="5 6" id="KW-0472">Membrane</keyword>
<dbReference type="AlphaFoldDB" id="A0AAD6CKG4"/>
<reference evidence="7 8" key="1">
    <citation type="journal article" date="2023" name="IMA Fungus">
        <title>Comparative genomic study of the Penicillium genus elucidates a diverse pangenome and 15 lateral gene transfer events.</title>
        <authorList>
            <person name="Petersen C."/>
            <person name="Sorensen T."/>
            <person name="Nielsen M.R."/>
            <person name="Sondergaard T.E."/>
            <person name="Sorensen J.L."/>
            <person name="Fitzpatrick D.A."/>
            <person name="Frisvad J.C."/>
            <person name="Nielsen K.L."/>
        </authorList>
    </citation>
    <scope>NUCLEOTIDE SEQUENCE [LARGE SCALE GENOMIC DNA]</scope>
    <source>
        <strain evidence="7 8">IBT 35679</strain>
    </source>
</reference>
<dbReference type="InterPro" id="IPR024512">
    <property type="entry name" value="Ser_palmitoyltrfase_ssu-like"/>
</dbReference>
<evidence type="ECO:0000256" key="2">
    <source>
        <dbReference type="ARBA" id="ARBA00022692"/>
    </source>
</evidence>
<proteinExistence type="predicted"/>
<gene>
    <name evidence="7" type="ORF">N7494_011796</name>
</gene>
<dbReference type="Proteomes" id="UP001220324">
    <property type="component" value="Unassembled WGS sequence"/>
</dbReference>
<keyword evidence="2 6" id="KW-0812">Transmembrane</keyword>
<evidence type="ECO:0000256" key="1">
    <source>
        <dbReference type="ARBA" id="ARBA00004477"/>
    </source>
</evidence>
<dbReference type="GO" id="GO:0005789">
    <property type="term" value="C:endoplasmic reticulum membrane"/>
    <property type="evidence" value="ECO:0007669"/>
    <property type="project" value="UniProtKB-SubCell"/>
</dbReference>
<comment type="subcellular location">
    <subcellularLocation>
        <location evidence="1">Endoplasmic reticulum membrane</location>
        <topology evidence="1">Multi-pass membrane protein</topology>
    </subcellularLocation>
</comment>
<keyword evidence="4 6" id="KW-1133">Transmembrane helix</keyword>
<dbReference type="Pfam" id="PF11779">
    <property type="entry name" value="SPT_ssu-like"/>
    <property type="match status" value="1"/>
</dbReference>
<dbReference type="EMBL" id="JAQIZZ010000008">
    <property type="protein sequence ID" value="KAJ5525146.1"/>
    <property type="molecule type" value="Genomic_DNA"/>
</dbReference>
<accession>A0AAD6CKG4</accession>
<keyword evidence="3" id="KW-0256">Endoplasmic reticulum</keyword>
<evidence type="ECO:0000256" key="6">
    <source>
        <dbReference type="SAM" id="Phobius"/>
    </source>
</evidence>
<sequence length="134" mass="15283">MATETQTVYTTSIPTHIPHTSAMQKLFTGKPNVLHKRRRNPFQRLVDCVQLGYYRYEVTFGLYVMTWTEKCVANIIVLTVLGLLLWALVFYFPSILYHKLTRLAWLLTGHSDAGVRVPGIIDKHGKYNSPSSVA</sequence>
<protein>
    <submittedName>
        <fullName evidence="7">Uncharacterized protein</fullName>
    </submittedName>
</protein>
<comment type="caution">
    <text evidence="7">The sequence shown here is derived from an EMBL/GenBank/DDBJ whole genome shotgun (WGS) entry which is preliminary data.</text>
</comment>